<name>A0ABS8WIP7_DATST</name>
<keyword evidence="2" id="KW-1185">Reference proteome</keyword>
<comment type="caution">
    <text evidence="1">The sequence shown here is derived from an EMBL/GenBank/DDBJ whole genome shotgun (WGS) entry which is preliminary data.</text>
</comment>
<gene>
    <name evidence="1" type="ORF">HAX54_047781</name>
</gene>
<feature type="non-terminal residue" evidence="1">
    <location>
        <position position="117"/>
    </location>
</feature>
<evidence type="ECO:0000313" key="1">
    <source>
        <dbReference type="EMBL" id="MCE3050670.1"/>
    </source>
</evidence>
<reference evidence="1 2" key="1">
    <citation type="journal article" date="2021" name="BMC Genomics">
        <title>Datura genome reveals duplications of psychoactive alkaloid biosynthetic genes and high mutation rate following tissue culture.</title>
        <authorList>
            <person name="Rajewski A."/>
            <person name="Carter-House D."/>
            <person name="Stajich J."/>
            <person name="Litt A."/>
        </authorList>
    </citation>
    <scope>NUCLEOTIDE SEQUENCE [LARGE SCALE GENOMIC DNA]</scope>
    <source>
        <strain evidence="1">AR-01</strain>
    </source>
</reference>
<accession>A0ABS8WIP7</accession>
<organism evidence="1 2">
    <name type="scientific">Datura stramonium</name>
    <name type="common">Jimsonweed</name>
    <name type="synonym">Common thornapple</name>
    <dbReference type="NCBI Taxonomy" id="4076"/>
    <lineage>
        <taxon>Eukaryota</taxon>
        <taxon>Viridiplantae</taxon>
        <taxon>Streptophyta</taxon>
        <taxon>Embryophyta</taxon>
        <taxon>Tracheophyta</taxon>
        <taxon>Spermatophyta</taxon>
        <taxon>Magnoliopsida</taxon>
        <taxon>eudicotyledons</taxon>
        <taxon>Gunneridae</taxon>
        <taxon>Pentapetalae</taxon>
        <taxon>asterids</taxon>
        <taxon>lamiids</taxon>
        <taxon>Solanales</taxon>
        <taxon>Solanaceae</taxon>
        <taxon>Solanoideae</taxon>
        <taxon>Datureae</taxon>
        <taxon>Datura</taxon>
    </lineage>
</organism>
<evidence type="ECO:0000313" key="2">
    <source>
        <dbReference type="Proteomes" id="UP000823775"/>
    </source>
</evidence>
<dbReference type="Proteomes" id="UP000823775">
    <property type="component" value="Unassembled WGS sequence"/>
</dbReference>
<proteinExistence type="predicted"/>
<sequence>MLSKLRTAFSPQHRAGLGPRCTCHCIEGHVSRASGRTSMAVRFTASCADSLGCTQIGLARQTGDCAALMPRCTSDCAALMQRHAGLGPRRACHCTEGPGPCTSGRTGISMRRTAGCA</sequence>
<protein>
    <submittedName>
        <fullName evidence="1">Uncharacterized protein</fullName>
    </submittedName>
</protein>
<dbReference type="EMBL" id="JACEIK010007797">
    <property type="protein sequence ID" value="MCE3050670.1"/>
    <property type="molecule type" value="Genomic_DNA"/>
</dbReference>